<accession>A0A5S6QJE5</accession>
<dbReference type="Proteomes" id="UP000046395">
    <property type="component" value="Unassembled WGS sequence"/>
</dbReference>
<protein>
    <submittedName>
        <fullName evidence="2 3">Uncharacterized protein</fullName>
    </submittedName>
</protein>
<evidence type="ECO:0000313" key="2">
    <source>
        <dbReference type="WBParaSite" id="TMUE_0000001902.1"/>
    </source>
</evidence>
<name>A0A5S6QJE5_TRIMR</name>
<dbReference type="WBParaSite" id="TMUE_2000007007.1">
    <property type="protein sequence ID" value="TMUE_2000007007.1"/>
    <property type="gene ID" value="WBGene00299766"/>
</dbReference>
<proteinExistence type="predicted"/>
<keyword evidence="1" id="KW-1185">Reference proteome</keyword>
<sequence length="67" mass="7984">MELYFFEQQGLNGLTNVHGLSYLREFFVLLLNIPYYEDNGALKRCPRSCCFRSFRRKLMVKIILNFG</sequence>
<reference evidence="2 3" key="3">
    <citation type="submission" date="2019-12" db="UniProtKB">
        <authorList>
            <consortium name="WormBaseParasite"/>
        </authorList>
    </citation>
    <scope>IDENTIFICATION</scope>
</reference>
<organism evidence="1 3">
    <name type="scientific">Trichuris muris</name>
    <name type="common">Mouse whipworm</name>
    <dbReference type="NCBI Taxonomy" id="70415"/>
    <lineage>
        <taxon>Eukaryota</taxon>
        <taxon>Metazoa</taxon>
        <taxon>Ecdysozoa</taxon>
        <taxon>Nematoda</taxon>
        <taxon>Enoplea</taxon>
        <taxon>Dorylaimia</taxon>
        <taxon>Trichinellida</taxon>
        <taxon>Trichuridae</taxon>
        <taxon>Trichuris</taxon>
    </lineage>
</organism>
<reference evidence="1" key="1">
    <citation type="submission" date="2013-11" db="EMBL/GenBank/DDBJ databases">
        <authorList>
            <person name="Aslett M."/>
        </authorList>
    </citation>
    <scope>NUCLEOTIDE SEQUENCE [LARGE SCALE GENOMIC DNA]</scope>
    <source>
        <strain evidence="1">Edinburgh</strain>
    </source>
</reference>
<dbReference type="AlphaFoldDB" id="A0A5S6QJE5"/>
<reference evidence="1" key="2">
    <citation type="submission" date="2014-03" db="EMBL/GenBank/DDBJ databases">
        <title>The whipworm genome and dual-species transcriptomics of an intimate host-pathogen interaction.</title>
        <authorList>
            <person name="Foth B.J."/>
            <person name="Tsai I.J."/>
            <person name="Reid A.J."/>
            <person name="Bancroft A.J."/>
            <person name="Nichol S."/>
            <person name="Tracey A."/>
            <person name="Holroyd N."/>
            <person name="Cotton J.A."/>
            <person name="Stanley E.J."/>
            <person name="Zarowiecki M."/>
            <person name="Liu J.Z."/>
            <person name="Huckvale T."/>
            <person name="Cooper P.J."/>
            <person name="Grencis R.K."/>
            <person name="Berriman M."/>
        </authorList>
    </citation>
    <scope>NUCLEOTIDE SEQUENCE [LARGE SCALE GENOMIC DNA]</scope>
    <source>
        <strain evidence="1">Edinburgh</strain>
    </source>
</reference>
<evidence type="ECO:0000313" key="1">
    <source>
        <dbReference type="Proteomes" id="UP000046395"/>
    </source>
</evidence>
<dbReference type="WBParaSite" id="TMUE_0000001902.1">
    <property type="protein sequence ID" value="TMUE_0000001902.1"/>
    <property type="gene ID" value="WBGene00297767"/>
</dbReference>
<evidence type="ECO:0000313" key="3">
    <source>
        <dbReference type="WBParaSite" id="TMUE_2000007007.1"/>
    </source>
</evidence>